<evidence type="ECO:0000313" key="3">
    <source>
        <dbReference type="Proteomes" id="UP001054837"/>
    </source>
</evidence>
<reference evidence="2 3" key="1">
    <citation type="submission" date="2021-06" db="EMBL/GenBank/DDBJ databases">
        <title>Caerostris darwini draft genome.</title>
        <authorList>
            <person name="Kono N."/>
            <person name="Arakawa K."/>
        </authorList>
    </citation>
    <scope>NUCLEOTIDE SEQUENCE [LARGE SCALE GENOMIC DNA]</scope>
</reference>
<keyword evidence="3" id="KW-1185">Reference proteome</keyword>
<comment type="caution">
    <text evidence="2">The sequence shown here is derived from an EMBL/GenBank/DDBJ whole genome shotgun (WGS) entry which is preliminary data.</text>
</comment>
<evidence type="ECO:0000313" key="2">
    <source>
        <dbReference type="EMBL" id="GIY79598.1"/>
    </source>
</evidence>
<organism evidence="2 3">
    <name type="scientific">Caerostris darwini</name>
    <dbReference type="NCBI Taxonomy" id="1538125"/>
    <lineage>
        <taxon>Eukaryota</taxon>
        <taxon>Metazoa</taxon>
        <taxon>Ecdysozoa</taxon>
        <taxon>Arthropoda</taxon>
        <taxon>Chelicerata</taxon>
        <taxon>Arachnida</taxon>
        <taxon>Araneae</taxon>
        <taxon>Araneomorphae</taxon>
        <taxon>Entelegynae</taxon>
        <taxon>Araneoidea</taxon>
        <taxon>Araneidae</taxon>
        <taxon>Caerostris</taxon>
    </lineage>
</organism>
<dbReference type="AlphaFoldDB" id="A0AAV4WBC5"/>
<sequence>MSGAARATPPHTERPGSDAKQHDWPGKEIPSPARGSDTLLRLVVCEDEVHGDGAVVWWEVLGPNTVPKRALVNDVLPVLCRVSTLTGRGLLKKPCLVDADSTMTSNKLVQEKVALYFVFVVSI</sequence>
<accession>A0AAV4WBC5</accession>
<protein>
    <submittedName>
        <fullName evidence="2">Uncharacterized protein</fullName>
    </submittedName>
</protein>
<proteinExistence type="predicted"/>
<dbReference type="EMBL" id="BPLQ01014426">
    <property type="protein sequence ID" value="GIY79598.1"/>
    <property type="molecule type" value="Genomic_DNA"/>
</dbReference>
<dbReference type="Proteomes" id="UP001054837">
    <property type="component" value="Unassembled WGS sequence"/>
</dbReference>
<name>A0AAV4WBC5_9ARAC</name>
<feature type="compositionally biased region" description="Basic and acidic residues" evidence="1">
    <location>
        <begin position="11"/>
        <end position="26"/>
    </location>
</feature>
<evidence type="ECO:0000256" key="1">
    <source>
        <dbReference type="SAM" id="MobiDB-lite"/>
    </source>
</evidence>
<gene>
    <name evidence="2" type="ORF">CDAR_57021</name>
</gene>
<feature type="region of interest" description="Disordered" evidence="1">
    <location>
        <begin position="1"/>
        <end position="34"/>
    </location>
</feature>